<sequence>MIKIMLSAMFVALVTLHVFVDGESLAPEAAYNCYWAIANASDRVCRNHDQDGFYFFNYLSCSARCLSGNIERRLPPGITCDEYHLHCLGDIGQDNKPLICTGCTPPIYDMLSRWQSG</sequence>
<proteinExistence type="evidence at transcript level"/>
<dbReference type="AlphaFoldDB" id="A0A0K8R631"/>
<protein>
    <submittedName>
        <fullName evidence="2">Putative wc protein</fullName>
    </submittedName>
</protein>
<name>A0A0K8R631_IXORI</name>
<accession>A0A0K8R631</accession>
<reference evidence="2" key="1">
    <citation type="submission" date="2012-12" db="EMBL/GenBank/DDBJ databases">
        <title>Identification and characterization of a phenylalanine ammonia-lyase gene family in Isatis indigotica Fort.</title>
        <authorList>
            <person name="Liu Q."/>
            <person name="Chen J."/>
            <person name="Zhou X."/>
            <person name="Di P."/>
            <person name="Xiao Y."/>
            <person name="Xuan H."/>
            <person name="Zhang L."/>
            <person name="Chen W."/>
        </authorList>
    </citation>
    <scope>NUCLEOTIDE SEQUENCE</scope>
    <source>
        <tissue evidence="2">Salivary gland</tissue>
    </source>
</reference>
<organism evidence="2">
    <name type="scientific">Ixodes ricinus</name>
    <name type="common">Common tick</name>
    <name type="synonym">Acarus ricinus</name>
    <dbReference type="NCBI Taxonomy" id="34613"/>
    <lineage>
        <taxon>Eukaryota</taxon>
        <taxon>Metazoa</taxon>
        <taxon>Ecdysozoa</taxon>
        <taxon>Arthropoda</taxon>
        <taxon>Chelicerata</taxon>
        <taxon>Arachnida</taxon>
        <taxon>Acari</taxon>
        <taxon>Parasitiformes</taxon>
        <taxon>Ixodida</taxon>
        <taxon>Ixodoidea</taxon>
        <taxon>Ixodidae</taxon>
        <taxon>Ixodinae</taxon>
        <taxon>Ixodes</taxon>
    </lineage>
</organism>
<dbReference type="EMBL" id="GADI01007864">
    <property type="protein sequence ID" value="JAA65944.1"/>
    <property type="molecule type" value="mRNA"/>
</dbReference>
<evidence type="ECO:0000313" key="2">
    <source>
        <dbReference type="EMBL" id="JAA65944.1"/>
    </source>
</evidence>
<evidence type="ECO:0000256" key="1">
    <source>
        <dbReference type="SAM" id="SignalP"/>
    </source>
</evidence>
<feature type="chain" id="PRO_5005516383" evidence="1">
    <location>
        <begin position="23"/>
        <end position="117"/>
    </location>
</feature>
<keyword evidence="1" id="KW-0732">Signal</keyword>
<feature type="signal peptide" evidence="1">
    <location>
        <begin position="1"/>
        <end position="22"/>
    </location>
</feature>